<dbReference type="Gene3D" id="3.40.605.10">
    <property type="entry name" value="Aldehyde Dehydrogenase, Chain A, domain 1"/>
    <property type="match status" value="1"/>
</dbReference>
<dbReference type="Gene3D" id="3.40.309.10">
    <property type="entry name" value="Aldehyde Dehydrogenase, Chain A, domain 2"/>
    <property type="match status" value="1"/>
</dbReference>
<dbReference type="InterPro" id="IPR044638">
    <property type="entry name" value="ALDH7A1-like"/>
</dbReference>
<dbReference type="PROSITE" id="PS00687">
    <property type="entry name" value="ALDEHYDE_DEHYDR_GLU"/>
    <property type="match status" value="1"/>
</dbReference>
<organism evidence="6">
    <name type="scientific">marine metagenome</name>
    <dbReference type="NCBI Taxonomy" id="408172"/>
    <lineage>
        <taxon>unclassified sequences</taxon>
        <taxon>metagenomes</taxon>
        <taxon>ecological metagenomes</taxon>
    </lineage>
</organism>
<name>A0A381P970_9ZZZZ</name>
<evidence type="ECO:0000256" key="3">
    <source>
        <dbReference type="ARBA" id="ARBA00023027"/>
    </source>
</evidence>
<dbReference type="InterPro" id="IPR029510">
    <property type="entry name" value="Ald_DH_CS_GLU"/>
</dbReference>
<dbReference type="AlphaFoldDB" id="A0A381P970"/>
<gene>
    <name evidence="6" type="ORF">METZ01_LOCUS16356</name>
</gene>
<dbReference type="GO" id="GO:0004029">
    <property type="term" value="F:aldehyde dehydrogenase (NAD+) activity"/>
    <property type="evidence" value="ECO:0007669"/>
    <property type="project" value="UniProtKB-EC"/>
</dbReference>
<evidence type="ECO:0000256" key="1">
    <source>
        <dbReference type="ARBA" id="ARBA00011881"/>
    </source>
</evidence>
<dbReference type="CDD" id="cd07130">
    <property type="entry name" value="ALDH_F7_AASADH"/>
    <property type="match status" value="1"/>
</dbReference>
<dbReference type="PANTHER" id="PTHR43521">
    <property type="entry name" value="ALPHA-AMINOADIPIC SEMIALDEHYDE DEHYDROGENASE"/>
    <property type="match status" value="1"/>
</dbReference>
<keyword evidence="2" id="KW-0560">Oxidoreductase</keyword>
<evidence type="ECO:0000313" key="6">
    <source>
        <dbReference type="EMBL" id="SUZ63502.1"/>
    </source>
</evidence>
<dbReference type="SUPFAM" id="SSF53720">
    <property type="entry name" value="ALDH-like"/>
    <property type="match status" value="1"/>
</dbReference>
<evidence type="ECO:0000259" key="5">
    <source>
        <dbReference type="Pfam" id="PF00171"/>
    </source>
</evidence>
<dbReference type="InterPro" id="IPR015590">
    <property type="entry name" value="Aldehyde_DH_dom"/>
</dbReference>
<evidence type="ECO:0000256" key="4">
    <source>
        <dbReference type="ARBA" id="ARBA00024226"/>
    </source>
</evidence>
<dbReference type="EMBL" id="UINC01000917">
    <property type="protein sequence ID" value="SUZ63502.1"/>
    <property type="molecule type" value="Genomic_DNA"/>
</dbReference>
<dbReference type="InterPro" id="IPR016161">
    <property type="entry name" value="Ald_DH/histidinol_DH"/>
</dbReference>
<dbReference type="Pfam" id="PF00171">
    <property type="entry name" value="Aldedh"/>
    <property type="match status" value="1"/>
</dbReference>
<reference evidence="6" key="1">
    <citation type="submission" date="2018-05" db="EMBL/GenBank/DDBJ databases">
        <authorList>
            <person name="Lanie J.A."/>
            <person name="Ng W.-L."/>
            <person name="Kazmierczak K.M."/>
            <person name="Andrzejewski T.M."/>
            <person name="Davidsen T.M."/>
            <person name="Wayne K.J."/>
            <person name="Tettelin H."/>
            <person name="Glass J.I."/>
            <person name="Rusch D."/>
            <person name="Podicherti R."/>
            <person name="Tsui H.-C.T."/>
            <person name="Winkler M.E."/>
        </authorList>
    </citation>
    <scope>NUCLEOTIDE SEQUENCE</scope>
</reference>
<evidence type="ECO:0000256" key="2">
    <source>
        <dbReference type="ARBA" id="ARBA00023002"/>
    </source>
</evidence>
<dbReference type="EC" id="1.2.1.3" evidence="4"/>
<feature type="domain" description="Aldehyde dehydrogenase" evidence="5">
    <location>
        <begin position="23"/>
        <end position="499"/>
    </location>
</feature>
<dbReference type="InterPro" id="IPR016163">
    <property type="entry name" value="Ald_DH_C"/>
</dbReference>
<protein>
    <recommendedName>
        <fullName evidence="4">aldehyde dehydrogenase (NAD(+))</fullName>
        <ecNumber evidence="4">1.2.1.3</ecNumber>
    </recommendedName>
</protein>
<sequence length="518" mass="54893">MSDLLNTLGIAPINSGGFSGDWVGSGPEVEVVTPIDGSRIASVKTVTEDEYEQIVGQAVHAFNAWRNVPAPQRGEVVRQLGDRLRAAKRDLGALVTLEMGKIAAEGEGEVQEMIDICDFACGLSRQLYGLTMPSERVDHRMYEQWHPLGVVGVVSAFNFPVAVWSWNAALGAVCGNSTVWKPASRTPLTAIAVTRLAEEVCRANNVDPAVFSLTIGGGSTIGERLVQDRRVGLISVTGSCEVGHHVAGVVGQRLGRTILELGGNNAIVVTAHANLDVALPAILFGAIGTAGQRCTSTRRIICHRSVRSELVNRLKRAYAGVRIGDPRQPETLMGPLATLDAVENLMQAVARVKAEGGEVLCGGDRLEDEAHPGGHYVTPCLAAATNDLAIVQEETFGPILYIIDYGSADATLAQSVEEVEEAVTLHNAVPQGLSSAIFTEHLREAEYFVSACGSDCGIANVNIGTSGAEIGGAFGGEKETGGGRESGTDAWRAYMRRQTNTINRSTELPLAQGIKFGD</sequence>
<dbReference type="PANTHER" id="PTHR43521:SF1">
    <property type="entry name" value="ALPHA-AMINOADIPIC SEMIALDEHYDE DEHYDROGENASE"/>
    <property type="match status" value="1"/>
</dbReference>
<proteinExistence type="predicted"/>
<accession>A0A381P970</accession>
<keyword evidence="3" id="KW-0520">NAD</keyword>
<comment type="subunit">
    <text evidence="1">Homotetramer.</text>
</comment>
<dbReference type="InterPro" id="IPR016162">
    <property type="entry name" value="Ald_DH_N"/>
</dbReference>